<dbReference type="GO" id="GO:0008395">
    <property type="term" value="F:steroid hydroxylase activity"/>
    <property type="evidence" value="ECO:0007669"/>
    <property type="project" value="TreeGrafter"/>
</dbReference>
<keyword evidence="10" id="KW-1185">Reference proteome</keyword>
<name>A0AAJ0B252_9PEZI</name>
<evidence type="ECO:0000313" key="9">
    <source>
        <dbReference type="EMBL" id="KAK1749434.1"/>
    </source>
</evidence>
<evidence type="ECO:0000256" key="5">
    <source>
        <dbReference type="ARBA" id="ARBA00023004"/>
    </source>
</evidence>
<protein>
    <submittedName>
        <fullName evidence="9">Cytochrome P450</fullName>
    </submittedName>
</protein>
<dbReference type="InterPro" id="IPR001128">
    <property type="entry name" value="Cyt_P450"/>
</dbReference>
<sequence>MVFDAFEWVAFLGGWYNARTAILIGGLFLFSLRFMFHGNKYNQPPKLAETIPFLSHTIEFATNPEAFLKRALKTMQSLNTDILRIRLGGRQVYLVMGETMTNPLFRPNSRMTARRFIEILTEVMFGPTKKDRARLAADITGRAREPVPGTEHIEDRLWVKWHHLLSEYLSRPKYTNDLARWFFDRFTTRIAELFPLEKPTEMLIWEFLHQHQTECAARAFLGDGIFEAAPDYIDALAEAELAIIPIALGPPRWLNPKPHRARDRWLDINRRYISNALRGYNWAAAPTDGWDPVLGSPYIRELVRWGLNAGDLDIQTIAGMYGQHMSNQNSNSVPATAWTIMNALTCPDSDLLPNLRREAEAALLPDSHPSKSDPGSLFDMPALLGSPWLQATYAETLRLRVTFSIVRDASRDTTIGGFPIKRGAMVQAPIPLAHFNEAAWGVPGHPADEFWPRRHLQSSGMTADGKENLTFAISGQRAGYWFPYGGGPTMCPGRNFAKQEIIGTLAFFLTWFDLEVVGWVLPDGKTPSDREARSGETFAVCRPDRDLKVRLTRKR</sequence>
<keyword evidence="8" id="KW-0472">Membrane</keyword>
<dbReference type="PRINTS" id="PR00465">
    <property type="entry name" value="EP450IV"/>
</dbReference>
<evidence type="ECO:0000256" key="2">
    <source>
        <dbReference type="ARBA" id="ARBA00010617"/>
    </source>
</evidence>
<comment type="cofactor">
    <cofactor evidence="1 7">
        <name>heme</name>
        <dbReference type="ChEBI" id="CHEBI:30413"/>
    </cofactor>
</comment>
<evidence type="ECO:0000256" key="6">
    <source>
        <dbReference type="ARBA" id="ARBA00023033"/>
    </source>
</evidence>
<dbReference type="InterPro" id="IPR002403">
    <property type="entry name" value="Cyt_P450_E_grp-IV"/>
</dbReference>
<evidence type="ECO:0000256" key="7">
    <source>
        <dbReference type="PIRSR" id="PIRSR602403-1"/>
    </source>
</evidence>
<proteinExistence type="inferred from homology"/>
<dbReference type="Pfam" id="PF00067">
    <property type="entry name" value="p450"/>
    <property type="match status" value="1"/>
</dbReference>
<dbReference type="PANTHER" id="PTHR24304:SF2">
    <property type="entry name" value="24-HYDROXYCHOLESTEROL 7-ALPHA-HYDROXYLASE"/>
    <property type="match status" value="1"/>
</dbReference>
<evidence type="ECO:0000256" key="3">
    <source>
        <dbReference type="ARBA" id="ARBA00022617"/>
    </source>
</evidence>
<evidence type="ECO:0000256" key="1">
    <source>
        <dbReference type="ARBA" id="ARBA00001971"/>
    </source>
</evidence>
<dbReference type="PANTHER" id="PTHR24304">
    <property type="entry name" value="CYTOCHROME P450 FAMILY 7"/>
    <property type="match status" value="1"/>
</dbReference>
<dbReference type="AlphaFoldDB" id="A0AAJ0B252"/>
<keyword evidence="6" id="KW-0503">Monooxygenase</keyword>
<dbReference type="EMBL" id="MU839858">
    <property type="protein sequence ID" value="KAK1749434.1"/>
    <property type="molecule type" value="Genomic_DNA"/>
</dbReference>
<accession>A0AAJ0B252</accession>
<feature type="transmembrane region" description="Helical" evidence="8">
    <location>
        <begin position="16"/>
        <end position="36"/>
    </location>
</feature>
<keyword evidence="4 7" id="KW-0479">Metal-binding</keyword>
<evidence type="ECO:0000256" key="4">
    <source>
        <dbReference type="ARBA" id="ARBA00022723"/>
    </source>
</evidence>
<evidence type="ECO:0000313" key="10">
    <source>
        <dbReference type="Proteomes" id="UP001239445"/>
    </source>
</evidence>
<organism evidence="9 10">
    <name type="scientific">Echria macrotheca</name>
    <dbReference type="NCBI Taxonomy" id="438768"/>
    <lineage>
        <taxon>Eukaryota</taxon>
        <taxon>Fungi</taxon>
        <taxon>Dikarya</taxon>
        <taxon>Ascomycota</taxon>
        <taxon>Pezizomycotina</taxon>
        <taxon>Sordariomycetes</taxon>
        <taxon>Sordariomycetidae</taxon>
        <taxon>Sordariales</taxon>
        <taxon>Schizotheciaceae</taxon>
        <taxon>Echria</taxon>
    </lineage>
</organism>
<dbReference type="InterPro" id="IPR050529">
    <property type="entry name" value="CYP450_sterol_14alpha_dmase"/>
</dbReference>
<keyword evidence="8" id="KW-1133">Transmembrane helix</keyword>
<dbReference type="InterPro" id="IPR036396">
    <property type="entry name" value="Cyt_P450_sf"/>
</dbReference>
<dbReference type="Proteomes" id="UP001239445">
    <property type="component" value="Unassembled WGS sequence"/>
</dbReference>
<keyword evidence="5 7" id="KW-0408">Iron</keyword>
<comment type="caution">
    <text evidence="9">The sequence shown here is derived from an EMBL/GenBank/DDBJ whole genome shotgun (WGS) entry which is preliminary data.</text>
</comment>
<feature type="binding site" description="axial binding residue" evidence="7">
    <location>
        <position position="491"/>
    </location>
    <ligand>
        <name>heme</name>
        <dbReference type="ChEBI" id="CHEBI:30413"/>
    </ligand>
    <ligandPart>
        <name>Fe</name>
        <dbReference type="ChEBI" id="CHEBI:18248"/>
    </ligandPart>
</feature>
<comment type="similarity">
    <text evidence="2">Belongs to the cytochrome P450 family.</text>
</comment>
<dbReference type="SUPFAM" id="SSF48264">
    <property type="entry name" value="Cytochrome P450"/>
    <property type="match status" value="1"/>
</dbReference>
<reference evidence="9" key="1">
    <citation type="submission" date="2023-06" db="EMBL/GenBank/DDBJ databases">
        <title>Genome-scale phylogeny and comparative genomics of the fungal order Sordariales.</title>
        <authorList>
            <consortium name="Lawrence Berkeley National Laboratory"/>
            <person name="Hensen N."/>
            <person name="Bonometti L."/>
            <person name="Westerberg I."/>
            <person name="Brannstrom I.O."/>
            <person name="Guillou S."/>
            <person name="Cros-Aarteil S."/>
            <person name="Calhoun S."/>
            <person name="Haridas S."/>
            <person name="Kuo A."/>
            <person name="Mondo S."/>
            <person name="Pangilinan J."/>
            <person name="Riley R."/>
            <person name="Labutti K."/>
            <person name="Andreopoulos B."/>
            <person name="Lipzen A."/>
            <person name="Chen C."/>
            <person name="Yanf M."/>
            <person name="Daum C."/>
            <person name="Ng V."/>
            <person name="Clum A."/>
            <person name="Steindorff A."/>
            <person name="Ohm R."/>
            <person name="Martin F."/>
            <person name="Silar P."/>
            <person name="Natvig D."/>
            <person name="Lalanne C."/>
            <person name="Gautier V."/>
            <person name="Ament-Velasquez S.L."/>
            <person name="Kruys A."/>
            <person name="Hutchinson M.I."/>
            <person name="Powell A.J."/>
            <person name="Barry K."/>
            <person name="Miller A.N."/>
            <person name="Grigoriev I.V."/>
            <person name="Debuchy R."/>
            <person name="Gladieux P."/>
            <person name="Thoren M.H."/>
            <person name="Johannesson H."/>
        </authorList>
    </citation>
    <scope>NUCLEOTIDE SEQUENCE</scope>
    <source>
        <strain evidence="9">PSN4</strain>
    </source>
</reference>
<dbReference type="GO" id="GO:0005506">
    <property type="term" value="F:iron ion binding"/>
    <property type="evidence" value="ECO:0007669"/>
    <property type="project" value="InterPro"/>
</dbReference>
<gene>
    <name evidence="9" type="ORF">QBC47DRAFT_355015</name>
</gene>
<dbReference type="Gene3D" id="1.10.630.10">
    <property type="entry name" value="Cytochrome P450"/>
    <property type="match status" value="1"/>
</dbReference>
<dbReference type="GO" id="GO:0020037">
    <property type="term" value="F:heme binding"/>
    <property type="evidence" value="ECO:0007669"/>
    <property type="project" value="InterPro"/>
</dbReference>
<keyword evidence="6" id="KW-0560">Oxidoreductase</keyword>
<evidence type="ECO:0000256" key="8">
    <source>
        <dbReference type="SAM" id="Phobius"/>
    </source>
</evidence>
<keyword evidence="3 7" id="KW-0349">Heme</keyword>
<dbReference type="GO" id="GO:0016705">
    <property type="term" value="F:oxidoreductase activity, acting on paired donors, with incorporation or reduction of molecular oxygen"/>
    <property type="evidence" value="ECO:0007669"/>
    <property type="project" value="InterPro"/>
</dbReference>
<keyword evidence="8" id="KW-0812">Transmembrane</keyword>